<evidence type="ECO:0000313" key="1">
    <source>
        <dbReference type="EMBL" id="MFD2832310.1"/>
    </source>
</evidence>
<sequence>MNFKILIACFLLFSCGEKHPKERVIEIDKTEQAEKSPAQFQNGVDKRNDFLQQRIAYFKKIQPVEENKLDTLGNFKLGKQSPADFRKMLELNERVHNLRDLIPALDSLLKTEVEIISLNYQNEPSAFADTILKKIQQKDFKNLNVLCDPWGENDSLSMNICWLEYDLSENKKKWSRHFEKYDISEIPDVDPQIRKFLVVSDPLQNRNIEMQLVKRGDHWYLLNFDY</sequence>
<gene>
    <name evidence="1" type="ORF">ACFSYS_03365</name>
</gene>
<comment type="caution">
    <text evidence="1">The sequence shown here is derived from an EMBL/GenBank/DDBJ whole genome shotgun (WGS) entry which is preliminary data.</text>
</comment>
<dbReference type="PROSITE" id="PS51257">
    <property type="entry name" value="PROKAR_LIPOPROTEIN"/>
    <property type="match status" value="1"/>
</dbReference>
<evidence type="ECO:0008006" key="3">
    <source>
        <dbReference type="Google" id="ProtNLM"/>
    </source>
</evidence>
<accession>A0ABW5WZP7</accession>
<evidence type="ECO:0000313" key="2">
    <source>
        <dbReference type="Proteomes" id="UP001597438"/>
    </source>
</evidence>
<dbReference type="Proteomes" id="UP001597438">
    <property type="component" value="Unassembled WGS sequence"/>
</dbReference>
<reference evidence="2" key="1">
    <citation type="journal article" date="2019" name="Int. J. Syst. Evol. Microbiol.">
        <title>The Global Catalogue of Microorganisms (GCM) 10K type strain sequencing project: providing services to taxonomists for standard genome sequencing and annotation.</title>
        <authorList>
            <consortium name="The Broad Institute Genomics Platform"/>
            <consortium name="The Broad Institute Genome Sequencing Center for Infectious Disease"/>
            <person name="Wu L."/>
            <person name="Ma J."/>
        </authorList>
    </citation>
    <scope>NUCLEOTIDE SEQUENCE [LARGE SCALE GENOMIC DNA]</scope>
    <source>
        <strain evidence="2">KCTC 52925</strain>
    </source>
</reference>
<proteinExistence type="predicted"/>
<keyword evidence="2" id="KW-1185">Reference proteome</keyword>
<dbReference type="EMBL" id="JBHUOJ010000007">
    <property type="protein sequence ID" value="MFD2832310.1"/>
    <property type="molecule type" value="Genomic_DNA"/>
</dbReference>
<name>A0ABW5WZP7_9FLAO</name>
<organism evidence="1 2">
    <name type="scientific">Christiangramia antarctica</name>
    <dbReference type="NCBI Taxonomy" id="2058158"/>
    <lineage>
        <taxon>Bacteria</taxon>
        <taxon>Pseudomonadati</taxon>
        <taxon>Bacteroidota</taxon>
        <taxon>Flavobacteriia</taxon>
        <taxon>Flavobacteriales</taxon>
        <taxon>Flavobacteriaceae</taxon>
        <taxon>Christiangramia</taxon>
    </lineage>
</organism>
<protein>
    <recommendedName>
        <fullName evidence="3">Lipoprotein</fullName>
    </recommendedName>
</protein>
<dbReference type="RefSeq" id="WP_251740361.1">
    <property type="nucleotide sequence ID" value="NZ_JBHUOJ010000007.1"/>
</dbReference>